<sequence length="439" mass="49117">MSQKKRKPKPKRSGNPGHKRPTAPAAPATELTFDRIGKPEIDRILREQLGITLTAALERSSVPSVQAFVDELEHEDDAVLAVQSLEAELGIEAGADELPELDLEQDVRLLRADIEQQVQISEVDKRLLTICREAMVFLERRAVRAEKELESAVRKTEQAENQAARHERRAEERVSEAQELRGKLEAAEAENAELRERLAKARAKGERLEHELEDVEDAPAGDAADQDVIADLRKRLKQREELLIEAHAEHERLEMSLDVARNEVIRLHRESEGTTEEGVAAEEELPEVETVLEAVEEAMRRCKHLVFTERALETAEDSPFWRPDMVLADLIKLDQVAEAYERPEGIGQPVGQFAQDLGLDWRSGVGEVWYGIHPNDYHFSQDGHTLRVAEHVRVANGSGAQRCARIYCAFHPGGDGPDDLARGVYVGPVGRKLPDSTTG</sequence>
<evidence type="ECO:0000256" key="1">
    <source>
        <dbReference type="SAM" id="MobiDB-lite"/>
    </source>
</evidence>
<dbReference type="EMBL" id="CAFBMK010000041">
    <property type="protein sequence ID" value="CAB4907555.1"/>
    <property type="molecule type" value="Genomic_DNA"/>
</dbReference>
<feature type="region of interest" description="Disordered" evidence="1">
    <location>
        <begin position="1"/>
        <end position="33"/>
    </location>
</feature>
<evidence type="ECO:0000313" key="2">
    <source>
        <dbReference type="EMBL" id="CAB4907555.1"/>
    </source>
</evidence>
<protein>
    <submittedName>
        <fullName evidence="2">Unannotated protein</fullName>
    </submittedName>
</protein>
<name>A0A6J7GS46_9ZZZZ</name>
<proteinExistence type="predicted"/>
<feature type="compositionally biased region" description="Basic residues" evidence="1">
    <location>
        <begin position="1"/>
        <end position="21"/>
    </location>
</feature>
<organism evidence="2">
    <name type="scientific">freshwater metagenome</name>
    <dbReference type="NCBI Taxonomy" id="449393"/>
    <lineage>
        <taxon>unclassified sequences</taxon>
        <taxon>metagenomes</taxon>
        <taxon>ecological metagenomes</taxon>
    </lineage>
</organism>
<reference evidence="2" key="1">
    <citation type="submission" date="2020-05" db="EMBL/GenBank/DDBJ databases">
        <authorList>
            <person name="Chiriac C."/>
            <person name="Salcher M."/>
            <person name="Ghai R."/>
            <person name="Kavagutti S V."/>
        </authorList>
    </citation>
    <scope>NUCLEOTIDE SEQUENCE</scope>
</reference>
<dbReference type="AlphaFoldDB" id="A0A6J7GS46"/>
<feature type="region of interest" description="Disordered" evidence="1">
    <location>
        <begin position="153"/>
        <end position="176"/>
    </location>
</feature>
<accession>A0A6J7GS46</accession>
<gene>
    <name evidence="2" type="ORF">UFOPK3564_00998</name>
</gene>